<protein>
    <submittedName>
        <fullName evidence="1">Uncharacterized protein</fullName>
    </submittedName>
</protein>
<dbReference type="EMBL" id="BROH01000011">
    <property type="protein sequence ID" value="GKY89315.1"/>
    <property type="molecule type" value="Genomic_DNA"/>
</dbReference>
<evidence type="ECO:0000313" key="1">
    <source>
        <dbReference type="EMBL" id="GKY89315.1"/>
    </source>
</evidence>
<sequence length="140" mass="15947">MTKTLPPFNGYNEGHPWYYRLGGPIATPKQIKAEVEAETYRGYLAGDIDAAAEKSEPQRSDALRALRERVLEDLHRDLKRYRQCAKELRRFRRAGEQDDRPLTCNIYLAMSLKSSHLTNGFANLKAIDDALSVQGDLFGF</sequence>
<keyword evidence="2" id="KW-1185">Reference proteome</keyword>
<name>A0ABQ5LWF6_9RHOB</name>
<comment type="caution">
    <text evidence="1">The sequence shown here is derived from an EMBL/GenBank/DDBJ whole genome shotgun (WGS) entry which is preliminary data.</text>
</comment>
<dbReference type="RefSeq" id="WP_281843345.1">
    <property type="nucleotide sequence ID" value="NZ_BROH01000011.1"/>
</dbReference>
<accession>A0ABQ5LWF6</accession>
<reference evidence="1" key="1">
    <citation type="journal article" date="2023" name="Int. J. Syst. Evol. Microbiol.">
        <title>Sinisalibacter aestuarii sp. nov., isolated from estuarine sediment of the Arakawa River.</title>
        <authorList>
            <person name="Arafat S.T."/>
            <person name="Hirano S."/>
            <person name="Sato A."/>
            <person name="Takeuchi K."/>
            <person name="Yasuda T."/>
            <person name="Terahara T."/>
            <person name="Hamada M."/>
            <person name="Kobayashi T."/>
        </authorList>
    </citation>
    <scope>NUCLEOTIDE SEQUENCE</scope>
    <source>
        <strain evidence="1">B-399</strain>
    </source>
</reference>
<organism evidence="1 2">
    <name type="scientific">Sinisalibacter aestuarii</name>
    <dbReference type="NCBI Taxonomy" id="2949426"/>
    <lineage>
        <taxon>Bacteria</taxon>
        <taxon>Pseudomonadati</taxon>
        <taxon>Pseudomonadota</taxon>
        <taxon>Alphaproteobacteria</taxon>
        <taxon>Rhodobacterales</taxon>
        <taxon>Roseobacteraceae</taxon>
        <taxon>Sinisalibacter</taxon>
    </lineage>
</organism>
<gene>
    <name evidence="1" type="ORF">STA1M1_31840</name>
</gene>
<proteinExistence type="predicted"/>
<dbReference type="Proteomes" id="UP001144205">
    <property type="component" value="Unassembled WGS sequence"/>
</dbReference>
<evidence type="ECO:0000313" key="2">
    <source>
        <dbReference type="Proteomes" id="UP001144205"/>
    </source>
</evidence>